<name>A0ABW1YFT9_9GAMM</name>
<organism evidence="1 3">
    <name type="scientific">Microbulbifer taiwanensis</name>
    <dbReference type="NCBI Taxonomy" id="986746"/>
    <lineage>
        <taxon>Bacteria</taxon>
        <taxon>Pseudomonadati</taxon>
        <taxon>Pseudomonadota</taxon>
        <taxon>Gammaproteobacteria</taxon>
        <taxon>Cellvibrionales</taxon>
        <taxon>Microbulbiferaceae</taxon>
        <taxon>Microbulbifer</taxon>
    </lineage>
</organism>
<dbReference type="EMBL" id="JBHSVR010000001">
    <property type="protein sequence ID" value="MFC6631647.1"/>
    <property type="molecule type" value="Genomic_DNA"/>
</dbReference>
<reference evidence="3" key="2">
    <citation type="journal article" date="2019" name="Int. J. Syst. Evol. Microbiol.">
        <title>The Global Catalogue of Microorganisms (GCM) 10K type strain sequencing project: providing services to taxonomists for standard genome sequencing and annotation.</title>
        <authorList>
            <consortium name="The Broad Institute Genomics Platform"/>
            <consortium name="The Broad Institute Genome Sequencing Center for Infectious Disease"/>
            <person name="Wu L."/>
            <person name="Ma J."/>
        </authorList>
    </citation>
    <scope>NUCLEOTIDE SEQUENCE [LARGE SCALE GENOMIC DNA]</scope>
    <source>
        <strain evidence="3">CGMCC 1.13718</strain>
    </source>
</reference>
<sequence length="124" mass="13488">MAKITRLPWPHRQALAALGSTLSDEVECDLCTGHAQLYMISGEASGYFVTRIENLEIGGRELVICAGTGAGLVGALKAIGQGALGKFDSLRCHCSDWRIEALYQRAGLEFSETVYRLNLNGREE</sequence>
<dbReference type="EMBL" id="JBHSVR010000001">
    <property type="protein sequence ID" value="MFC6635773.1"/>
    <property type="molecule type" value="Genomic_DNA"/>
</dbReference>
<protein>
    <submittedName>
        <fullName evidence="1">Uncharacterized protein</fullName>
    </submittedName>
</protein>
<accession>A0ABW1YFT9</accession>
<keyword evidence="3" id="KW-1185">Reference proteome</keyword>
<reference evidence="1" key="3">
    <citation type="submission" date="2024-09" db="EMBL/GenBank/DDBJ databases">
        <authorList>
            <person name="Sun Q."/>
            <person name="Mori K."/>
        </authorList>
    </citation>
    <scope>NUCLEOTIDE SEQUENCE</scope>
    <source>
        <strain evidence="1">CCM 7856</strain>
    </source>
</reference>
<proteinExistence type="predicted"/>
<evidence type="ECO:0000313" key="3">
    <source>
        <dbReference type="Proteomes" id="UP001596425"/>
    </source>
</evidence>
<evidence type="ECO:0000313" key="1">
    <source>
        <dbReference type="EMBL" id="MFC6631647.1"/>
    </source>
</evidence>
<reference evidence="1" key="1">
    <citation type="journal article" date="2014" name="Int. J. Syst. Evol. Microbiol.">
        <title>Complete genome of a new Firmicutes species belonging to the dominant human colonic microbiota ('Ruminococcus bicirculans') reveals two chromosomes and a selective capacity to utilize plant glucans.</title>
        <authorList>
            <consortium name="NISC Comparative Sequencing Program"/>
            <person name="Wegmann U."/>
            <person name="Louis P."/>
            <person name="Goesmann A."/>
            <person name="Henrissat B."/>
            <person name="Duncan S.H."/>
            <person name="Flint H.J."/>
        </authorList>
    </citation>
    <scope>NUCLEOTIDE SEQUENCE</scope>
    <source>
        <strain evidence="1">CCM 7856</strain>
    </source>
</reference>
<evidence type="ECO:0000313" key="2">
    <source>
        <dbReference type="EMBL" id="MFC6635773.1"/>
    </source>
</evidence>
<gene>
    <name evidence="1" type="ORF">ACFQBM_00035</name>
    <name evidence="2" type="ORF">ACFQBM_21090</name>
</gene>
<dbReference type="Proteomes" id="UP001596425">
    <property type="component" value="Unassembled WGS sequence"/>
</dbReference>
<comment type="caution">
    <text evidence="1">The sequence shown here is derived from an EMBL/GenBank/DDBJ whole genome shotgun (WGS) entry which is preliminary data.</text>
</comment>
<dbReference type="RefSeq" id="WP_377516550.1">
    <property type="nucleotide sequence ID" value="NZ_JBHSVR010000001.1"/>
</dbReference>